<dbReference type="Gene3D" id="3.10.350.10">
    <property type="entry name" value="LysM domain"/>
    <property type="match status" value="1"/>
</dbReference>
<evidence type="ECO:0000259" key="2">
    <source>
        <dbReference type="PROSITE" id="PS51782"/>
    </source>
</evidence>
<gene>
    <name evidence="3" type="ORF">G6F64_015182</name>
</gene>
<dbReference type="InterPro" id="IPR036779">
    <property type="entry name" value="LysM_dom_sf"/>
</dbReference>
<dbReference type="InterPro" id="IPR018392">
    <property type="entry name" value="LysM"/>
</dbReference>
<evidence type="ECO:0000313" key="4">
    <source>
        <dbReference type="Proteomes" id="UP000716291"/>
    </source>
</evidence>
<feature type="chain" id="PRO_5040126563" description="LysM domain-containing protein" evidence="1">
    <location>
        <begin position="20"/>
        <end position="100"/>
    </location>
</feature>
<dbReference type="PROSITE" id="PS51782">
    <property type="entry name" value="LYSM"/>
    <property type="match status" value="1"/>
</dbReference>
<keyword evidence="1" id="KW-0732">Signal</keyword>
<sequence>MRLFAVASTALSLMGIAQAASQYSHPCQKTYKAVSGDSCQSVASKHGLSKDNLSEWTQKINSKFDCNNIKPGDVICIDVSQNIQITLCSSLTRFVIFSSL</sequence>
<organism evidence="3 4">
    <name type="scientific">Rhizopus oryzae</name>
    <name type="common">Mucormycosis agent</name>
    <name type="synonym">Rhizopus arrhizus var. delemar</name>
    <dbReference type="NCBI Taxonomy" id="64495"/>
    <lineage>
        <taxon>Eukaryota</taxon>
        <taxon>Fungi</taxon>
        <taxon>Fungi incertae sedis</taxon>
        <taxon>Mucoromycota</taxon>
        <taxon>Mucoromycotina</taxon>
        <taxon>Mucoromycetes</taxon>
        <taxon>Mucorales</taxon>
        <taxon>Mucorineae</taxon>
        <taxon>Rhizopodaceae</taxon>
        <taxon>Rhizopus</taxon>
    </lineage>
</organism>
<proteinExistence type="predicted"/>
<dbReference type="SUPFAM" id="SSF54106">
    <property type="entry name" value="LysM domain"/>
    <property type="match status" value="1"/>
</dbReference>
<dbReference type="Proteomes" id="UP000716291">
    <property type="component" value="Unassembled WGS sequence"/>
</dbReference>
<protein>
    <recommendedName>
        <fullName evidence="2">LysM domain-containing protein</fullName>
    </recommendedName>
</protein>
<name>A0A9P7BIW8_RHIOR</name>
<feature type="signal peptide" evidence="1">
    <location>
        <begin position="1"/>
        <end position="19"/>
    </location>
</feature>
<dbReference type="OrthoDB" id="2216267at2759"/>
<dbReference type="EMBL" id="JAANQT010011639">
    <property type="protein sequence ID" value="KAG1274199.1"/>
    <property type="molecule type" value="Genomic_DNA"/>
</dbReference>
<feature type="domain" description="LysM" evidence="2">
    <location>
        <begin position="29"/>
        <end position="77"/>
    </location>
</feature>
<reference evidence="3" key="1">
    <citation type="journal article" date="2020" name="Microb. Genom.">
        <title>Genetic diversity of clinical and environmental Mucorales isolates obtained from an investigation of mucormycosis cases among solid organ transplant recipients.</title>
        <authorList>
            <person name="Nguyen M.H."/>
            <person name="Kaul D."/>
            <person name="Muto C."/>
            <person name="Cheng S.J."/>
            <person name="Richter R.A."/>
            <person name="Bruno V.M."/>
            <person name="Liu G."/>
            <person name="Beyhan S."/>
            <person name="Sundermann A.J."/>
            <person name="Mounaud S."/>
            <person name="Pasculle A.W."/>
            <person name="Nierman W.C."/>
            <person name="Driscoll E."/>
            <person name="Cumbie R."/>
            <person name="Clancy C.J."/>
            <person name="Dupont C.L."/>
        </authorList>
    </citation>
    <scope>NUCLEOTIDE SEQUENCE</scope>
    <source>
        <strain evidence="3">GL11</strain>
    </source>
</reference>
<evidence type="ECO:0000313" key="3">
    <source>
        <dbReference type="EMBL" id="KAG1274199.1"/>
    </source>
</evidence>
<dbReference type="SMART" id="SM00257">
    <property type="entry name" value="LysM"/>
    <property type="match status" value="1"/>
</dbReference>
<evidence type="ECO:0000256" key="1">
    <source>
        <dbReference type="SAM" id="SignalP"/>
    </source>
</evidence>
<dbReference type="Pfam" id="PF01476">
    <property type="entry name" value="LysM"/>
    <property type="match status" value="1"/>
</dbReference>
<accession>A0A9P7BIW8</accession>
<keyword evidence="4" id="KW-1185">Reference proteome</keyword>
<comment type="caution">
    <text evidence="3">The sequence shown here is derived from an EMBL/GenBank/DDBJ whole genome shotgun (WGS) entry which is preliminary data.</text>
</comment>
<dbReference type="AlphaFoldDB" id="A0A9P7BIW8"/>